<name>A0A917FI10_9BACL</name>
<dbReference type="Pfam" id="PF05504">
    <property type="entry name" value="Spore_GerAC"/>
    <property type="match status" value="1"/>
</dbReference>
<evidence type="ECO:0000256" key="7">
    <source>
        <dbReference type="ARBA" id="ARBA00023288"/>
    </source>
</evidence>
<evidence type="ECO:0000256" key="5">
    <source>
        <dbReference type="ARBA" id="ARBA00023136"/>
    </source>
</evidence>
<keyword evidence="6" id="KW-0564">Palmitate</keyword>
<organism evidence="10 11">
    <name type="scientific">Paenibacillus albidus</name>
    <dbReference type="NCBI Taxonomy" id="2041023"/>
    <lineage>
        <taxon>Bacteria</taxon>
        <taxon>Bacillati</taxon>
        <taxon>Bacillota</taxon>
        <taxon>Bacilli</taxon>
        <taxon>Bacillales</taxon>
        <taxon>Paenibacillaceae</taxon>
        <taxon>Paenibacillus</taxon>
    </lineage>
</organism>
<evidence type="ECO:0000256" key="6">
    <source>
        <dbReference type="ARBA" id="ARBA00023139"/>
    </source>
</evidence>
<dbReference type="RefSeq" id="WP_189026537.1">
    <property type="nucleotide sequence ID" value="NZ_BMKR01000012.1"/>
</dbReference>
<evidence type="ECO:0000259" key="9">
    <source>
        <dbReference type="Pfam" id="PF25198"/>
    </source>
</evidence>
<dbReference type="InterPro" id="IPR038501">
    <property type="entry name" value="Spore_GerAC_C_sf"/>
</dbReference>
<evidence type="ECO:0000256" key="3">
    <source>
        <dbReference type="ARBA" id="ARBA00022544"/>
    </source>
</evidence>
<dbReference type="GO" id="GO:0009847">
    <property type="term" value="P:spore germination"/>
    <property type="evidence" value="ECO:0007669"/>
    <property type="project" value="InterPro"/>
</dbReference>
<sequence>MRRLSGLLIRILIAVLLVMPLSGCWDRRELDELGIAMGLGIDKKGKEFILSAQIVVPGEIAANQKGSVEAPVTLYEVTAPTLFEALRKMTVISPRTIFLAHVQVAIFGEELAREGVADVLDILLRESKIRRDYYVLVSKAKEAREVLRILTTLDRIPANQLSNSLKVSSDSYASIAAIKIEDLVNGIAAEGDEAVLTGLVIQGDEQEGEELNNVKRIDAAARLRLKELSVFNKDKLMGWLDEKESKGYNYIKNRIGSTVGYITTDGGTVAFETINCSTKIKVRIINDKPVYDIHVKTLSRIAESNSEIPITDLEMIKKLEDMAAEKIVKLMESVIEVEQHRYKVDFLGLGQALQQKNAKLWNKLKPEWNNKLPELEIHCHAEVDIKKAGTTNQSLKKSMEET</sequence>
<reference evidence="10" key="1">
    <citation type="journal article" date="2014" name="Int. J. Syst. Evol. Microbiol.">
        <title>Complete genome sequence of Corynebacterium casei LMG S-19264T (=DSM 44701T), isolated from a smear-ripened cheese.</title>
        <authorList>
            <consortium name="US DOE Joint Genome Institute (JGI-PGF)"/>
            <person name="Walter F."/>
            <person name="Albersmeier A."/>
            <person name="Kalinowski J."/>
            <person name="Ruckert C."/>
        </authorList>
    </citation>
    <scope>NUCLEOTIDE SEQUENCE</scope>
    <source>
        <strain evidence="10">CGMCC 1.16134</strain>
    </source>
</reference>
<proteinExistence type="inferred from homology"/>
<comment type="caution">
    <text evidence="10">The sequence shown here is derived from an EMBL/GenBank/DDBJ whole genome shotgun (WGS) entry which is preliminary data.</text>
</comment>
<keyword evidence="4" id="KW-0732">Signal</keyword>
<dbReference type="GO" id="GO:0016020">
    <property type="term" value="C:membrane"/>
    <property type="evidence" value="ECO:0007669"/>
    <property type="project" value="UniProtKB-SubCell"/>
</dbReference>
<keyword evidence="11" id="KW-1185">Reference proteome</keyword>
<accession>A0A917FI10</accession>
<feature type="domain" description="Spore germination GerAC-like C-terminal" evidence="8">
    <location>
        <begin position="228"/>
        <end position="389"/>
    </location>
</feature>
<dbReference type="Gene3D" id="3.30.300.210">
    <property type="entry name" value="Nutrient germinant receptor protein C, domain 3"/>
    <property type="match status" value="1"/>
</dbReference>
<reference evidence="10" key="2">
    <citation type="submission" date="2020-09" db="EMBL/GenBank/DDBJ databases">
        <authorList>
            <person name="Sun Q."/>
            <person name="Zhou Y."/>
        </authorList>
    </citation>
    <scope>NUCLEOTIDE SEQUENCE</scope>
    <source>
        <strain evidence="10">CGMCC 1.16134</strain>
    </source>
</reference>
<dbReference type="Pfam" id="PF25198">
    <property type="entry name" value="Spore_GerAC_N"/>
    <property type="match status" value="1"/>
</dbReference>
<evidence type="ECO:0000313" key="11">
    <source>
        <dbReference type="Proteomes" id="UP000637643"/>
    </source>
</evidence>
<dbReference type="Gene3D" id="6.20.190.10">
    <property type="entry name" value="Nutrient germinant receptor protein C, domain 1"/>
    <property type="match status" value="1"/>
</dbReference>
<dbReference type="InterPro" id="IPR008844">
    <property type="entry name" value="Spore_GerAC-like"/>
</dbReference>
<dbReference type="PANTHER" id="PTHR35789:SF1">
    <property type="entry name" value="SPORE GERMINATION PROTEIN B3"/>
    <property type="match status" value="1"/>
</dbReference>
<dbReference type="InterPro" id="IPR057336">
    <property type="entry name" value="GerAC_N"/>
</dbReference>
<gene>
    <name evidence="10" type="primary">gerKC</name>
    <name evidence="10" type="ORF">GCM10010912_32250</name>
</gene>
<dbReference type="EMBL" id="BMKR01000012">
    <property type="protein sequence ID" value="GGF84618.1"/>
    <property type="molecule type" value="Genomic_DNA"/>
</dbReference>
<evidence type="ECO:0000256" key="2">
    <source>
        <dbReference type="ARBA" id="ARBA00007886"/>
    </source>
</evidence>
<feature type="domain" description="Spore germination protein N-terminal" evidence="9">
    <location>
        <begin position="26"/>
        <end position="197"/>
    </location>
</feature>
<protein>
    <submittedName>
        <fullName evidence="10">Spore germination protein KC</fullName>
    </submittedName>
</protein>
<evidence type="ECO:0000256" key="4">
    <source>
        <dbReference type="ARBA" id="ARBA00022729"/>
    </source>
</evidence>
<comment type="similarity">
    <text evidence="2">Belongs to the GerABKC lipoprotein family.</text>
</comment>
<keyword evidence="5" id="KW-0472">Membrane</keyword>
<evidence type="ECO:0000313" key="10">
    <source>
        <dbReference type="EMBL" id="GGF84618.1"/>
    </source>
</evidence>
<dbReference type="InterPro" id="IPR046953">
    <property type="entry name" value="Spore_GerAC-like_C"/>
</dbReference>
<evidence type="ECO:0000259" key="8">
    <source>
        <dbReference type="Pfam" id="PF05504"/>
    </source>
</evidence>
<evidence type="ECO:0000256" key="1">
    <source>
        <dbReference type="ARBA" id="ARBA00004635"/>
    </source>
</evidence>
<dbReference type="NCBIfam" id="TIGR02887">
    <property type="entry name" value="spore_ger_x_C"/>
    <property type="match status" value="1"/>
</dbReference>
<dbReference type="AlphaFoldDB" id="A0A917FI10"/>
<keyword evidence="7" id="KW-0449">Lipoprotein</keyword>
<keyword evidence="3" id="KW-0309">Germination</keyword>
<dbReference type="Proteomes" id="UP000637643">
    <property type="component" value="Unassembled WGS sequence"/>
</dbReference>
<comment type="subcellular location">
    <subcellularLocation>
        <location evidence="1">Membrane</location>
        <topology evidence="1">Lipid-anchor</topology>
    </subcellularLocation>
</comment>
<dbReference type="PANTHER" id="PTHR35789">
    <property type="entry name" value="SPORE GERMINATION PROTEIN B3"/>
    <property type="match status" value="1"/>
</dbReference>